<dbReference type="AlphaFoldDB" id="A0A4Y2TXH8"/>
<comment type="caution">
    <text evidence="1">The sequence shown here is derived from an EMBL/GenBank/DDBJ whole genome shotgun (WGS) entry which is preliminary data.</text>
</comment>
<dbReference type="Proteomes" id="UP000499080">
    <property type="component" value="Unassembled WGS sequence"/>
</dbReference>
<evidence type="ECO:0000313" key="1">
    <source>
        <dbReference type="EMBL" id="GBO05399.1"/>
    </source>
</evidence>
<sequence>MIQDLNCGAVCCTNRLSGGYRFGKSAWSEYAGVHDAMRHLEWSHMVEEFWTLPVEHMEMSWWRRFPHGSSSGASGMSYSGRILAPVELWNHWWRKFWLFRWSIWNDMSGGSSGSSGGHLE</sequence>
<accession>A0A4Y2TXH8</accession>
<protein>
    <submittedName>
        <fullName evidence="1">Uncharacterized protein</fullName>
    </submittedName>
</protein>
<keyword evidence="2" id="KW-1185">Reference proteome</keyword>
<gene>
    <name evidence="1" type="ORF">AVEN_6039_1</name>
</gene>
<reference evidence="1 2" key="1">
    <citation type="journal article" date="2019" name="Sci. Rep.">
        <title>Orb-weaving spider Araneus ventricosus genome elucidates the spidroin gene catalogue.</title>
        <authorList>
            <person name="Kono N."/>
            <person name="Nakamura H."/>
            <person name="Ohtoshi R."/>
            <person name="Moran D.A.P."/>
            <person name="Shinohara A."/>
            <person name="Yoshida Y."/>
            <person name="Fujiwara M."/>
            <person name="Mori M."/>
            <person name="Tomita M."/>
            <person name="Arakawa K."/>
        </authorList>
    </citation>
    <scope>NUCLEOTIDE SEQUENCE [LARGE SCALE GENOMIC DNA]</scope>
</reference>
<organism evidence="1 2">
    <name type="scientific">Araneus ventricosus</name>
    <name type="common">Orbweaver spider</name>
    <name type="synonym">Epeira ventricosa</name>
    <dbReference type="NCBI Taxonomy" id="182803"/>
    <lineage>
        <taxon>Eukaryota</taxon>
        <taxon>Metazoa</taxon>
        <taxon>Ecdysozoa</taxon>
        <taxon>Arthropoda</taxon>
        <taxon>Chelicerata</taxon>
        <taxon>Arachnida</taxon>
        <taxon>Araneae</taxon>
        <taxon>Araneomorphae</taxon>
        <taxon>Entelegynae</taxon>
        <taxon>Araneoidea</taxon>
        <taxon>Araneidae</taxon>
        <taxon>Araneus</taxon>
    </lineage>
</organism>
<proteinExistence type="predicted"/>
<name>A0A4Y2TXH8_ARAVE</name>
<evidence type="ECO:0000313" key="2">
    <source>
        <dbReference type="Proteomes" id="UP000499080"/>
    </source>
</evidence>
<dbReference type="EMBL" id="BGPR01032055">
    <property type="protein sequence ID" value="GBO05399.1"/>
    <property type="molecule type" value="Genomic_DNA"/>
</dbReference>